<feature type="transmembrane region" description="Helical" evidence="19">
    <location>
        <begin position="356"/>
        <end position="374"/>
    </location>
</feature>
<keyword evidence="7" id="KW-0391">Immunity</keyword>
<comment type="similarity">
    <text evidence="2">Belongs to the PrpD family.</text>
</comment>
<comment type="function">
    <text evidence="12">Cis-aconitate decarboxylase that catalyzes production of itaconate and is involved in the inhibition of the inflammatory response. Acts as a negative regulator of the Toll-like receptors (TLRs)-mediated inflammatory innate response by stimulating the tumor necrosis factor alpha-induced protein TNFAIP3 expression via reactive oxygen species (ROS) in LPS-tolerized macrophages. Involved in antimicrobial response of innate immune cells; ACOD1-mediated itaconic acid production contributes to the antimicrobial activity of macrophages by generating itaconate, leading to alkylation of proteins, such as TFEB. Involved in antiviral response following infection by flavivirus in neurons: ACOD1-mediated itaconate production inhibits the activity of succinate dehydrogenase, generating a metabolic state in neurons that suppresses replication of viral genomes. Plays a role in the embryo implantation.</text>
</comment>
<feature type="transmembrane region" description="Helical" evidence="19">
    <location>
        <begin position="44"/>
        <end position="62"/>
    </location>
</feature>
<keyword evidence="5" id="KW-0929">Antimicrobial</keyword>
<dbReference type="FunFam" id="3.30.1330.120:FF:000002">
    <property type="entry name" value="Aconitate decarboxylase 1"/>
    <property type="match status" value="1"/>
</dbReference>
<feature type="transmembrane region" description="Helical" evidence="19">
    <location>
        <begin position="270"/>
        <end position="290"/>
    </location>
</feature>
<dbReference type="PANTHER" id="PTHR16943:SF14">
    <property type="entry name" value="CIS-ACONITATE DECARBOXYLASE"/>
    <property type="match status" value="1"/>
</dbReference>
<dbReference type="InterPro" id="IPR045336">
    <property type="entry name" value="MmgE_PrpD_N"/>
</dbReference>
<dbReference type="InterPro" id="IPR005656">
    <property type="entry name" value="MmgE_PrpD"/>
</dbReference>
<dbReference type="Pfam" id="PF03972">
    <property type="entry name" value="MmgE_PrpD_N"/>
    <property type="match status" value="1"/>
</dbReference>
<evidence type="ECO:0000256" key="17">
    <source>
        <dbReference type="ARBA" id="ARBA00083634"/>
    </source>
</evidence>
<evidence type="ECO:0000256" key="3">
    <source>
        <dbReference type="ARBA" id="ARBA00011738"/>
    </source>
</evidence>
<evidence type="ECO:0000256" key="13">
    <source>
        <dbReference type="ARBA" id="ARBA00067068"/>
    </source>
</evidence>
<dbReference type="EC" id="4.1.1.6" evidence="13"/>
<evidence type="ECO:0000256" key="12">
    <source>
        <dbReference type="ARBA" id="ARBA00055971"/>
    </source>
</evidence>
<dbReference type="GO" id="GO:0047613">
    <property type="term" value="F:aconitate decarboxylase activity"/>
    <property type="evidence" value="ECO:0007669"/>
    <property type="project" value="UniProtKB-EC"/>
</dbReference>
<feature type="transmembrane region" description="Helical" evidence="19">
    <location>
        <begin position="330"/>
        <end position="350"/>
    </location>
</feature>
<feature type="transmembrane region" description="Helical" evidence="19">
    <location>
        <begin position="445"/>
        <end position="468"/>
    </location>
</feature>
<evidence type="ECO:0000256" key="11">
    <source>
        <dbReference type="ARBA" id="ARBA00050716"/>
    </source>
</evidence>
<feature type="transmembrane region" description="Helical" evidence="19">
    <location>
        <begin position="243"/>
        <end position="263"/>
    </location>
</feature>
<feature type="domain" description="YrdC-like" evidence="20">
    <location>
        <begin position="615"/>
        <end position="810"/>
    </location>
</feature>
<evidence type="ECO:0000256" key="19">
    <source>
        <dbReference type="SAM" id="Phobius"/>
    </source>
</evidence>
<gene>
    <name evidence="21" type="ORF">PECUL_23A005153</name>
</gene>
<evidence type="ECO:0000256" key="8">
    <source>
        <dbReference type="ARBA" id="ARBA00023128"/>
    </source>
</evidence>
<dbReference type="Pfam" id="PF19305">
    <property type="entry name" value="MmgE_PrpD_C"/>
    <property type="match status" value="1"/>
</dbReference>
<dbReference type="PANTHER" id="PTHR16943">
    <property type="entry name" value="2-METHYLCITRATE DEHYDRATASE-RELATED"/>
    <property type="match status" value="1"/>
</dbReference>
<feature type="transmembrane region" description="Helical" evidence="19">
    <location>
        <begin position="530"/>
        <end position="548"/>
    </location>
</feature>
<comment type="catalytic activity">
    <reaction evidence="11">
        <text>cis-aconitate + H(+) = itaconate + CO2</text>
        <dbReference type="Rhea" id="RHEA:15253"/>
        <dbReference type="ChEBI" id="CHEBI:15378"/>
        <dbReference type="ChEBI" id="CHEBI:16383"/>
        <dbReference type="ChEBI" id="CHEBI:16526"/>
        <dbReference type="ChEBI" id="CHEBI:17240"/>
        <dbReference type="EC" id="4.1.1.6"/>
    </reaction>
    <physiologicalReaction direction="left-to-right" evidence="11">
        <dbReference type="Rhea" id="RHEA:15254"/>
    </physiologicalReaction>
</comment>
<feature type="transmembrane region" description="Helical" evidence="19">
    <location>
        <begin position="302"/>
        <end position="323"/>
    </location>
</feature>
<dbReference type="SUPFAM" id="SSF103378">
    <property type="entry name" value="2-methylcitrate dehydratase PrpD"/>
    <property type="match status" value="1"/>
</dbReference>
<feature type="transmembrane region" description="Helical" evidence="19">
    <location>
        <begin position="12"/>
        <end position="32"/>
    </location>
</feature>
<evidence type="ECO:0000256" key="1">
    <source>
        <dbReference type="ARBA" id="ARBA00004173"/>
    </source>
</evidence>
<evidence type="ECO:0000256" key="6">
    <source>
        <dbReference type="ARBA" id="ARBA00022588"/>
    </source>
</evidence>
<comment type="subcellular location">
    <subcellularLocation>
        <location evidence="1">Mitochondrion</location>
    </subcellularLocation>
</comment>
<comment type="subunit">
    <text evidence="3">Homodimer.</text>
</comment>
<dbReference type="PROSITE" id="PS51163">
    <property type="entry name" value="YRDC"/>
    <property type="match status" value="1"/>
</dbReference>
<dbReference type="InterPro" id="IPR036148">
    <property type="entry name" value="MmgE/PrpD_sf"/>
</dbReference>
<feature type="transmembrane region" description="Helical" evidence="19">
    <location>
        <begin position="106"/>
        <end position="124"/>
    </location>
</feature>
<evidence type="ECO:0000256" key="16">
    <source>
        <dbReference type="ARBA" id="ARBA00081034"/>
    </source>
</evidence>
<dbReference type="Gene3D" id="1.10.4100.10">
    <property type="entry name" value="2-methylcitrate dehydratase PrpD"/>
    <property type="match status" value="1"/>
</dbReference>
<evidence type="ECO:0000313" key="22">
    <source>
        <dbReference type="Proteomes" id="UP001295444"/>
    </source>
</evidence>
<dbReference type="InterPro" id="IPR017945">
    <property type="entry name" value="DHBP_synth_RibB-like_a/b_dom"/>
</dbReference>
<feature type="transmembrane region" description="Helical" evidence="19">
    <location>
        <begin position="164"/>
        <end position="185"/>
    </location>
</feature>
<dbReference type="FunFam" id="1.10.4100.10:FF:000002">
    <property type="entry name" value="Aconitate decarboxylase 1"/>
    <property type="match status" value="1"/>
</dbReference>
<feature type="transmembrane region" description="Helical" evidence="19">
    <location>
        <begin position="480"/>
        <end position="498"/>
    </location>
</feature>
<evidence type="ECO:0000256" key="5">
    <source>
        <dbReference type="ARBA" id="ARBA00022529"/>
    </source>
</evidence>
<dbReference type="GO" id="GO:0045087">
    <property type="term" value="P:innate immune response"/>
    <property type="evidence" value="ECO:0007669"/>
    <property type="project" value="UniProtKB-KW"/>
</dbReference>
<evidence type="ECO:0000256" key="14">
    <source>
        <dbReference type="ARBA" id="ARBA00073848"/>
    </source>
</evidence>
<dbReference type="GO" id="GO:0003725">
    <property type="term" value="F:double-stranded RNA binding"/>
    <property type="evidence" value="ECO:0007669"/>
    <property type="project" value="InterPro"/>
</dbReference>
<feature type="transmembrane region" description="Helical" evidence="19">
    <location>
        <begin position="560"/>
        <end position="579"/>
    </location>
</feature>
<dbReference type="InterPro" id="IPR006070">
    <property type="entry name" value="Sua5-like_dom"/>
</dbReference>
<dbReference type="EMBL" id="OW240920">
    <property type="protein sequence ID" value="CAH2315265.1"/>
    <property type="molecule type" value="Genomic_DNA"/>
</dbReference>
<organism evidence="21 22">
    <name type="scientific">Pelobates cultripes</name>
    <name type="common">Western spadefoot toad</name>
    <dbReference type="NCBI Taxonomy" id="61616"/>
    <lineage>
        <taxon>Eukaryota</taxon>
        <taxon>Metazoa</taxon>
        <taxon>Chordata</taxon>
        <taxon>Craniata</taxon>
        <taxon>Vertebrata</taxon>
        <taxon>Euteleostomi</taxon>
        <taxon>Amphibia</taxon>
        <taxon>Batrachia</taxon>
        <taxon>Anura</taxon>
        <taxon>Pelobatoidea</taxon>
        <taxon>Pelobatidae</taxon>
        <taxon>Pelobates</taxon>
    </lineage>
</organism>
<dbReference type="GO" id="GO:0006954">
    <property type="term" value="P:inflammatory response"/>
    <property type="evidence" value="ECO:0007669"/>
    <property type="project" value="UniProtKB-KW"/>
</dbReference>
<evidence type="ECO:0000256" key="15">
    <source>
        <dbReference type="ARBA" id="ARBA00076490"/>
    </source>
</evidence>
<evidence type="ECO:0000256" key="4">
    <source>
        <dbReference type="ARBA" id="ARBA00015492"/>
    </source>
</evidence>
<dbReference type="SUPFAM" id="SSF55821">
    <property type="entry name" value="YrdC/RibB"/>
    <property type="match status" value="1"/>
</dbReference>
<keyword evidence="6" id="KW-0399">Innate immunity</keyword>
<evidence type="ECO:0000313" key="21">
    <source>
        <dbReference type="EMBL" id="CAH2315265.1"/>
    </source>
</evidence>
<accession>A0AAD1T535</accession>
<dbReference type="GO" id="GO:0002760">
    <property type="term" value="P:positive regulation of antimicrobial humoral response"/>
    <property type="evidence" value="ECO:0007669"/>
    <property type="project" value="UniProtKB-ARBA"/>
</dbReference>
<keyword evidence="22" id="KW-1185">Reference proteome</keyword>
<dbReference type="Pfam" id="PF01300">
    <property type="entry name" value="Sua5_yciO_yrdC"/>
    <property type="match status" value="1"/>
</dbReference>
<keyword evidence="9" id="KW-0395">Inflammatory response</keyword>
<evidence type="ECO:0000256" key="18">
    <source>
        <dbReference type="ARBA" id="ARBA00083851"/>
    </source>
</evidence>
<keyword evidence="8" id="KW-0496">Mitochondrion</keyword>
<feature type="transmembrane region" description="Helical" evidence="19">
    <location>
        <begin position="216"/>
        <end position="237"/>
    </location>
</feature>
<dbReference type="Gene3D" id="3.90.870.10">
    <property type="entry name" value="DHBP synthase"/>
    <property type="match status" value="1"/>
</dbReference>
<dbReference type="GO" id="GO:0072573">
    <property type="term" value="P:tolerance induction to lipopolysaccharide"/>
    <property type="evidence" value="ECO:0007669"/>
    <property type="project" value="UniProtKB-ARBA"/>
</dbReference>
<dbReference type="InterPro" id="IPR045337">
    <property type="entry name" value="MmgE_PrpD_C"/>
</dbReference>
<proteinExistence type="inferred from homology"/>
<name>A0AAD1T535_PELCU</name>
<evidence type="ECO:0000259" key="20">
    <source>
        <dbReference type="PROSITE" id="PS51163"/>
    </source>
</evidence>
<keyword evidence="19 21" id="KW-0812">Transmembrane</keyword>
<dbReference type="Proteomes" id="UP001295444">
    <property type="component" value="Chromosome 09"/>
</dbReference>
<dbReference type="GO" id="GO:0005739">
    <property type="term" value="C:mitochondrion"/>
    <property type="evidence" value="ECO:0007669"/>
    <property type="project" value="UniProtKB-SubCell"/>
</dbReference>
<keyword evidence="10" id="KW-0456">Lyase</keyword>
<evidence type="ECO:0000256" key="9">
    <source>
        <dbReference type="ARBA" id="ARBA00023198"/>
    </source>
</evidence>
<keyword evidence="19" id="KW-0472">Membrane</keyword>
<feature type="transmembrane region" description="Helical" evidence="19">
    <location>
        <begin position="74"/>
        <end position="100"/>
    </location>
</feature>
<evidence type="ECO:0000256" key="7">
    <source>
        <dbReference type="ARBA" id="ARBA00022859"/>
    </source>
</evidence>
<reference evidence="21" key="1">
    <citation type="submission" date="2022-03" db="EMBL/GenBank/DDBJ databases">
        <authorList>
            <person name="Alioto T."/>
            <person name="Alioto T."/>
            <person name="Gomez Garrido J."/>
        </authorList>
    </citation>
    <scope>NUCLEOTIDE SEQUENCE</scope>
</reference>
<sequence length="1334" mass="145437">MTESEQRGESLHYSIGILATSAGSLLLAIHHYSRATTDNLISSSALGILLLILAAVLVYAGIRKSYGNISLCVTFYWTVSSLWCGAGVNFILAGINVLAVTDLKNAMVPGLAAFTLGLFIIGIVGILQSEAVVACMAFALSLSSAHEIAMFYNSSVGPSAIACNYLIVTFIGVYFFSGRALFYLIKGKVRLPGTDLSKTKGKAQGAVVHNSNKVELATTCLLLNMVASSVFGCRLLLITNNLFIGQVAWLWTAAIYQTGLCILSYRSYKMVDATCFAFFSILRFAEGYSLLHQYLETGDLNFPVPLFVVFSILFFVMSLFTCIKNLTDCVYLLFFVAYCIALACNPSAFFHGGSQGVNVAIYVVSAVLVLIKLFNGKSSAQIPTGEGTLQKLFIGKNFIKLRQGKDVNEPFLGYSKYIDADVLAHAGSVIAAFAITMPGNPSAPLVTVVLPWVVVAGGLYNLICGSVAFSRGKTLESSAFILYGIMWVIWGITRYGGLYGPDRGFNTAVGIICFILFNSFILFTTLFLSIAWFLNSLTFQLILISFLLDSLNSLPAGFDIAVTIIFGLVSFYCFFATLFNSTFEGFQIPIGSPFIKISGFTKVKSKCPHLISTRTSSVQQIADIMKNGGICGIPTDTVYVLVAACNQPDAVERAYKTKRQAQDRPMSLWISSLKQLEEAKHLFSPILWDFMEAAWPSSISLVIPRGEWLDFLGAKDSSKYIGTPQSIAIRIPDCTITTHLIDMVGPIAVTSANPSGEADTTHHNQVYAKLGEKVDGVLCDGASPENIASTVVDCTKIESGVIQFFRVGIVPKSQVNYISLRIQSSFRHPNFTGFTFGRSGREQNTRKLHQVSRQIHKTALKVVVGHQPEETVTNSFASFIHKIRPEHLSEIVRHRSKRMILDNIGVGLVGSTTHVFNVIKQYCQDMHVSTHGSSAVCSVYGQKGLKLSPTLAAYTNGVAVHSMDFDDTWHPATHPSGAVLPAVLALTQMLSKDKTITGEDLLIAFNVGIEVQGRLMSFSPEAQNIPKKFHPPSVVGTMGSAAASAKLLSLNQEQCTHALAIAASLAGAPMANAATLAKPLHIGNASRLGLEAALLAARGMEANPLIFDDVPGCSGFSAFYGEYEPKSLSTPGEEYEFLLENQDIAFKSFPAHLGMHWIADASISVRNRFISQYGSFNPSAIQSIVLRVPISKYINRPYPESEHEARHSFQFNACTALLDGEVNIGSFSDDSICRKELHILLSKVIVEHPKDNVANFDKMYGEVALLMKNGDMLTGKCDTFYGHWRNPLSRESLQKKFRTNARHVLQDDQVEGVIQVVENIEQVTDSSQLPLLLQ</sequence>
<feature type="transmembrane region" description="Helical" evidence="19">
    <location>
        <begin position="504"/>
        <end position="523"/>
    </location>
</feature>
<evidence type="ECO:0000256" key="10">
    <source>
        <dbReference type="ARBA" id="ARBA00023239"/>
    </source>
</evidence>
<dbReference type="GO" id="GO:0042803">
    <property type="term" value="F:protein homodimerization activity"/>
    <property type="evidence" value="ECO:0007669"/>
    <property type="project" value="UniProtKB-ARBA"/>
</dbReference>
<dbReference type="InterPro" id="IPR042183">
    <property type="entry name" value="MmgE/PrpD_sf_1"/>
</dbReference>
<dbReference type="Gene3D" id="3.30.1330.120">
    <property type="entry name" value="2-methylcitrate dehydratase PrpD"/>
    <property type="match status" value="1"/>
</dbReference>
<keyword evidence="19" id="KW-1133">Transmembrane helix</keyword>
<dbReference type="FunFam" id="3.90.870.10:FF:000010">
    <property type="entry name" value="Si:ch211-153b23.4"/>
    <property type="match status" value="1"/>
</dbReference>
<protein>
    <recommendedName>
        <fullName evidence="14">Cis-aconitate decarboxylase</fullName>
        <ecNumber evidence="13">4.1.1.6</ecNumber>
    </recommendedName>
    <alternativeName>
        <fullName evidence="18">Aconitate decarboxylase</fullName>
    </alternativeName>
    <alternativeName>
        <fullName evidence="15">Aconitate decarboxylase 1</fullName>
    </alternativeName>
    <alternativeName>
        <fullName evidence="16">Cis-aconitic acid decarboxylase</fullName>
    </alternativeName>
    <alternativeName>
        <fullName evidence="17">Immune-responsive gene 1 protein</fullName>
    </alternativeName>
    <alternativeName>
        <fullName evidence="4">Threonylcarbamoyl-AMP synthase</fullName>
    </alternativeName>
</protein>
<dbReference type="InterPro" id="IPR042188">
    <property type="entry name" value="MmgE/PrpD_sf_2"/>
</dbReference>
<evidence type="ECO:0000256" key="2">
    <source>
        <dbReference type="ARBA" id="ARBA00006174"/>
    </source>
</evidence>